<accession>A0ABY8C589</accession>
<sequence length="451" mass="50612">MLVVPFLTVSLQAALFLAAVVLLYFIGSHYKLIGNFFTSFFSGGILHFKHGEANKDLNMELAAFSSLHLGVLYFDTNGKCRFHNRSALELLDLKEPPGSVTDILTMFGHIQGIKSLFLMPVNGKSVTFSIRPDRSINFAVKVNMQDTRILNTVIVVQDFTQEELQNKQRKEFVANVSHELKTPITTIKAYTELLLDWGIKEKSKEQIADDIKKIRDDAMRMEALVGDLLLLSSIDGNRRQPKVELIEVEPLIHDLIERFSLQAVEKNIKINCYILNKVPMVFAEAESLERAFGNIISNGIKYGVPNGKIDIYISCLIDDVTIKFADNGIGIAQEHLPYIFNRFYRVDNSGTRQHGGTGLGLSIVQELIKMHHGEIFVQSVLGSGTEFTVILPSEGSMYRSTIAAAHDPDFENDLWYKAAKKELLIQAKEYGVKIDDIANVSEADLKVILEQ</sequence>
<dbReference type="Pfam" id="PF02518">
    <property type="entry name" value="HATPase_c"/>
    <property type="match status" value="1"/>
</dbReference>
<keyword evidence="7" id="KW-1133">Transmembrane helix</keyword>
<dbReference type="InterPro" id="IPR050351">
    <property type="entry name" value="BphY/WalK/GraS-like"/>
</dbReference>
<dbReference type="InterPro" id="IPR003661">
    <property type="entry name" value="HisK_dim/P_dom"/>
</dbReference>
<dbReference type="PANTHER" id="PTHR45453:SF1">
    <property type="entry name" value="PHOSPHATE REGULON SENSOR PROTEIN PHOR"/>
    <property type="match status" value="1"/>
</dbReference>
<evidence type="ECO:0000259" key="8">
    <source>
        <dbReference type="SMART" id="SM00387"/>
    </source>
</evidence>
<evidence type="ECO:0000256" key="3">
    <source>
        <dbReference type="ARBA" id="ARBA00022553"/>
    </source>
</evidence>
<keyword evidence="7" id="KW-0472">Membrane</keyword>
<dbReference type="InterPro" id="IPR004358">
    <property type="entry name" value="Sig_transdc_His_kin-like_C"/>
</dbReference>
<dbReference type="Proteomes" id="UP001220478">
    <property type="component" value="Chromosome"/>
</dbReference>
<keyword evidence="6" id="KW-0902">Two-component regulatory system</keyword>
<dbReference type="InterPro" id="IPR036097">
    <property type="entry name" value="HisK_dim/P_sf"/>
</dbReference>
<evidence type="ECO:0000256" key="1">
    <source>
        <dbReference type="ARBA" id="ARBA00000085"/>
    </source>
</evidence>
<dbReference type="SUPFAM" id="SSF47384">
    <property type="entry name" value="Homodimeric domain of signal transducing histidine kinase"/>
    <property type="match status" value="1"/>
</dbReference>
<dbReference type="SUPFAM" id="SSF55874">
    <property type="entry name" value="ATPase domain of HSP90 chaperone/DNA topoisomerase II/histidine kinase"/>
    <property type="match status" value="1"/>
</dbReference>
<evidence type="ECO:0000313" key="11">
    <source>
        <dbReference type="Proteomes" id="UP001220478"/>
    </source>
</evidence>
<comment type="catalytic activity">
    <reaction evidence="1">
        <text>ATP + protein L-histidine = ADP + protein N-phospho-L-histidine.</text>
        <dbReference type="EC" id="2.7.13.3"/>
    </reaction>
</comment>
<organism evidence="10 11">
    <name type="scientific">Amygdalobacter indicium</name>
    <dbReference type="NCBI Taxonomy" id="3029272"/>
    <lineage>
        <taxon>Bacteria</taxon>
        <taxon>Bacillati</taxon>
        <taxon>Bacillota</taxon>
        <taxon>Clostridia</taxon>
        <taxon>Eubacteriales</taxon>
        <taxon>Oscillospiraceae</taxon>
        <taxon>Amygdalobacter</taxon>
    </lineage>
</organism>
<dbReference type="PANTHER" id="PTHR45453">
    <property type="entry name" value="PHOSPHATE REGULON SENSOR PROTEIN PHOR"/>
    <property type="match status" value="1"/>
</dbReference>
<dbReference type="InterPro" id="IPR003594">
    <property type="entry name" value="HATPase_dom"/>
</dbReference>
<keyword evidence="4" id="KW-0808">Transferase</keyword>
<feature type="domain" description="Signal transduction histidine kinase dimerisation/phosphoacceptor" evidence="9">
    <location>
        <begin position="168"/>
        <end position="237"/>
    </location>
</feature>
<gene>
    <name evidence="10" type="ORF">PYS61_03970</name>
</gene>
<keyword evidence="7" id="KW-0812">Transmembrane</keyword>
<reference evidence="10 11" key="1">
    <citation type="submission" date="2023-02" db="EMBL/GenBank/DDBJ databases">
        <title>Novel Oscillospiraceae bacterial genomes.</title>
        <authorList>
            <person name="Srinivasan S."/>
            <person name="Austin M.N."/>
            <person name="Fiedler T.L."/>
            <person name="Strenk S.M."/>
            <person name="Agnew K.J."/>
            <person name="Nagana Gowda G.A."/>
            <person name="Raftery D."/>
            <person name="Beamer M.A."/>
            <person name="Achilles S.L."/>
            <person name="Wiesenfeld H.C."/>
            <person name="Fredricks D.N."/>
            <person name="Hillier S.L."/>
        </authorList>
    </citation>
    <scope>NUCLEOTIDE SEQUENCE [LARGE SCALE GENOMIC DNA]</scope>
    <source>
        <strain evidence="10 11">CHIC02 1186E3-8</strain>
    </source>
</reference>
<dbReference type="InterPro" id="IPR036890">
    <property type="entry name" value="HATPase_C_sf"/>
</dbReference>
<evidence type="ECO:0000256" key="5">
    <source>
        <dbReference type="ARBA" id="ARBA00022777"/>
    </source>
</evidence>
<evidence type="ECO:0000256" key="2">
    <source>
        <dbReference type="ARBA" id="ARBA00012438"/>
    </source>
</evidence>
<keyword evidence="5" id="KW-0418">Kinase</keyword>
<evidence type="ECO:0000256" key="4">
    <source>
        <dbReference type="ARBA" id="ARBA00022679"/>
    </source>
</evidence>
<dbReference type="EC" id="2.7.13.3" evidence="2"/>
<evidence type="ECO:0000313" key="10">
    <source>
        <dbReference type="EMBL" id="WEG35104.1"/>
    </source>
</evidence>
<keyword evidence="10" id="KW-0067">ATP-binding</keyword>
<evidence type="ECO:0000256" key="6">
    <source>
        <dbReference type="ARBA" id="ARBA00023012"/>
    </source>
</evidence>
<dbReference type="RefSeq" id="WP_315570439.1">
    <property type="nucleotide sequence ID" value="NZ_CP118866.1"/>
</dbReference>
<evidence type="ECO:0000259" key="9">
    <source>
        <dbReference type="SMART" id="SM00388"/>
    </source>
</evidence>
<dbReference type="CDD" id="cd00082">
    <property type="entry name" value="HisKA"/>
    <property type="match status" value="1"/>
</dbReference>
<keyword evidence="11" id="KW-1185">Reference proteome</keyword>
<keyword evidence="10" id="KW-0547">Nucleotide-binding</keyword>
<feature type="domain" description="Histidine kinase/HSP90-like ATPase" evidence="8">
    <location>
        <begin position="283"/>
        <end position="395"/>
    </location>
</feature>
<dbReference type="PRINTS" id="PR00344">
    <property type="entry name" value="BCTRLSENSOR"/>
</dbReference>
<dbReference type="Pfam" id="PF00512">
    <property type="entry name" value="HisKA"/>
    <property type="match status" value="1"/>
</dbReference>
<keyword evidence="3" id="KW-0597">Phosphoprotein</keyword>
<dbReference type="GO" id="GO:0005524">
    <property type="term" value="F:ATP binding"/>
    <property type="evidence" value="ECO:0007669"/>
    <property type="project" value="UniProtKB-KW"/>
</dbReference>
<dbReference type="Gene3D" id="1.10.287.130">
    <property type="match status" value="1"/>
</dbReference>
<feature type="transmembrane region" description="Helical" evidence="7">
    <location>
        <begin position="6"/>
        <end position="26"/>
    </location>
</feature>
<evidence type="ECO:0000256" key="7">
    <source>
        <dbReference type="SAM" id="Phobius"/>
    </source>
</evidence>
<name>A0ABY8C589_9FIRM</name>
<proteinExistence type="predicted"/>
<dbReference type="Gene3D" id="3.30.565.10">
    <property type="entry name" value="Histidine kinase-like ATPase, C-terminal domain"/>
    <property type="match status" value="1"/>
</dbReference>
<dbReference type="SMART" id="SM00387">
    <property type="entry name" value="HATPase_c"/>
    <property type="match status" value="1"/>
</dbReference>
<dbReference type="CDD" id="cd00075">
    <property type="entry name" value="HATPase"/>
    <property type="match status" value="1"/>
</dbReference>
<protein>
    <recommendedName>
        <fullName evidence="2">histidine kinase</fullName>
        <ecNumber evidence="2">2.7.13.3</ecNumber>
    </recommendedName>
</protein>
<dbReference type="SMART" id="SM00388">
    <property type="entry name" value="HisKA"/>
    <property type="match status" value="1"/>
</dbReference>
<dbReference type="EMBL" id="CP118868">
    <property type="protein sequence ID" value="WEG35104.1"/>
    <property type="molecule type" value="Genomic_DNA"/>
</dbReference>